<organism evidence="6 7">
    <name type="scientific">Phytophthora nicotianae</name>
    <name type="common">Potato buckeye rot agent</name>
    <name type="synonym">Phytophthora parasitica</name>
    <dbReference type="NCBI Taxonomy" id="4792"/>
    <lineage>
        <taxon>Eukaryota</taxon>
        <taxon>Sar</taxon>
        <taxon>Stramenopiles</taxon>
        <taxon>Oomycota</taxon>
        <taxon>Peronosporomycetes</taxon>
        <taxon>Peronosporales</taxon>
        <taxon>Peronosporaceae</taxon>
        <taxon>Phytophthora</taxon>
    </lineage>
</organism>
<evidence type="ECO:0000256" key="3">
    <source>
        <dbReference type="ARBA" id="ARBA00022771"/>
    </source>
</evidence>
<sequence>MIEDVGFTNFVRYITEELGGFKVRVPKRAQLRDKIVQLSEDLRRQVTQSITRSCLFFSITSDIWSSQNACSYIAFTNHYVTESFDSVNWTLEVKEIPGKHDGTVSKATELEEMMEDWDLRKERCSRFVGDSGSNIVASG</sequence>
<proteinExistence type="predicted"/>
<keyword evidence="2" id="KW-0479">Metal-binding</keyword>
<dbReference type="Proteomes" id="UP000054636">
    <property type="component" value="Unassembled WGS sequence"/>
</dbReference>
<comment type="subcellular location">
    <subcellularLocation>
        <location evidence="1">Nucleus</location>
    </subcellularLocation>
</comment>
<evidence type="ECO:0000256" key="4">
    <source>
        <dbReference type="ARBA" id="ARBA00022833"/>
    </source>
</evidence>
<evidence type="ECO:0000313" key="7">
    <source>
        <dbReference type="Proteomes" id="UP000054636"/>
    </source>
</evidence>
<keyword evidence="5" id="KW-0539">Nucleus</keyword>
<protein>
    <submittedName>
        <fullName evidence="6">Uncharacterized protein</fullName>
    </submittedName>
</protein>
<accession>A0A0W8D4J8</accession>
<dbReference type="GO" id="GO:0008270">
    <property type="term" value="F:zinc ion binding"/>
    <property type="evidence" value="ECO:0007669"/>
    <property type="project" value="UniProtKB-KW"/>
</dbReference>
<evidence type="ECO:0000256" key="1">
    <source>
        <dbReference type="ARBA" id="ARBA00004123"/>
    </source>
</evidence>
<reference evidence="6 7" key="1">
    <citation type="submission" date="2015-11" db="EMBL/GenBank/DDBJ databases">
        <title>Genomes and virulence difference between two physiological races of Phytophthora nicotianae.</title>
        <authorList>
            <person name="Liu H."/>
            <person name="Ma X."/>
            <person name="Yu H."/>
            <person name="Fang D."/>
            <person name="Li Y."/>
            <person name="Wang X."/>
            <person name="Wang W."/>
            <person name="Dong Y."/>
            <person name="Xiao B."/>
        </authorList>
    </citation>
    <scope>NUCLEOTIDE SEQUENCE [LARGE SCALE GENOMIC DNA]</scope>
    <source>
        <strain evidence="7">race 1</strain>
    </source>
</reference>
<dbReference type="PANTHER" id="PTHR46481">
    <property type="entry name" value="ZINC FINGER BED DOMAIN-CONTAINING PROTEIN 4"/>
    <property type="match status" value="1"/>
</dbReference>
<dbReference type="AlphaFoldDB" id="A0A0W8D4J8"/>
<dbReference type="EMBL" id="LNFP01000595">
    <property type="protein sequence ID" value="KUF91315.1"/>
    <property type="molecule type" value="Genomic_DNA"/>
</dbReference>
<dbReference type="PANTHER" id="PTHR46481:SF10">
    <property type="entry name" value="ZINC FINGER BED DOMAIN-CONTAINING PROTEIN 39"/>
    <property type="match status" value="1"/>
</dbReference>
<gene>
    <name evidence="6" type="ORF">AM588_10003014</name>
</gene>
<dbReference type="InterPro" id="IPR052035">
    <property type="entry name" value="ZnF_BED_domain_contain"/>
</dbReference>
<dbReference type="SUPFAM" id="SSF53098">
    <property type="entry name" value="Ribonuclease H-like"/>
    <property type="match status" value="1"/>
</dbReference>
<keyword evidence="3" id="KW-0863">Zinc-finger</keyword>
<dbReference type="InterPro" id="IPR012337">
    <property type="entry name" value="RNaseH-like_sf"/>
</dbReference>
<evidence type="ECO:0000256" key="2">
    <source>
        <dbReference type="ARBA" id="ARBA00022723"/>
    </source>
</evidence>
<evidence type="ECO:0000313" key="6">
    <source>
        <dbReference type="EMBL" id="KUF91315.1"/>
    </source>
</evidence>
<comment type="caution">
    <text evidence="6">The sequence shown here is derived from an EMBL/GenBank/DDBJ whole genome shotgun (WGS) entry which is preliminary data.</text>
</comment>
<evidence type="ECO:0000256" key="5">
    <source>
        <dbReference type="ARBA" id="ARBA00023242"/>
    </source>
</evidence>
<dbReference type="GO" id="GO:0005634">
    <property type="term" value="C:nucleus"/>
    <property type="evidence" value="ECO:0007669"/>
    <property type="project" value="UniProtKB-SubCell"/>
</dbReference>
<keyword evidence="4" id="KW-0862">Zinc</keyword>
<name>A0A0W8D4J8_PHYNI</name>